<evidence type="ECO:0000256" key="2">
    <source>
        <dbReference type="ARBA" id="ARBA00023015"/>
    </source>
</evidence>
<keyword evidence="4" id="KW-0804">Transcription</keyword>
<accession>A0A0D6PCY2</accession>
<dbReference type="STRING" id="1120923.SAMN02746095_02905"/>
<evidence type="ECO:0000256" key="1">
    <source>
        <dbReference type="ARBA" id="ARBA00009437"/>
    </source>
</evidence>
<organism evidence="6 7">
    <name type="scientific">Acidocella aminolytica 101 = DSM 11237</name>
    <dbReference type="NCBI Taxonomy" id="1120923"/>
    <lineage>
        <taxon>Bacteria</taxon>
        <taxon>Pseudomonadati</taxon>
        <taxon>Pseudomonadota</taxon>
        <taxon>Alphaproteobacteria</taxon>
        <taxon>Acetobacterales</taxon>
        <taxon>Acidocellaceae</taxon>
        <taxon>Acidocella</taxon>
    </lineage>
</organism>
<dbReference type="Proteomes" id="UP000032668">
    <property type="component" value="Unassembled WGS sequence"/>
</dbReference>
<evidence type="ECO:0000313" key="7">
    <source>
        <dbReference type="Proteomes" id="UP000032668"/>
    </source>
</evidence>
<reference evidence="6 7" key="1">
    <citation type="submission" date="2012-11" db="EMBL/GenBank/DDBJ databases">
        <title>Whole genome sequence of Acidocella aminolytica 101 = DSM 11237.</title>
        <authorList>
            <person name="Azuma Y."/>
            <person name="Higashiura N."/>
            <person name="Hirakawa H."/>
            <person name="Matsushita K."/>
        </authorList>
    </citation>
    <scope>NUCLEOTIDE SEQUENCE [LARGE SCALE GENOMIC DNA]</scope>
    <source>
        <strain evidence="7">101 / DSM 11237</strain>
    </source>
</reference>
<gene>
    <name evidence="6" type="ORF">Aam_022_024</name>
</gene>
<dbReference type="PROSITE" id="PS50931">
    <property type="entry name" value="HTH_LYSR"/>
    <property type="match status" value="1"/>
</dbReference>
<dbReference type="SUPFAM" id="SSF53850">
    <property type="entry name" value="Periplasmic binding protein-like II"/>
    <property type="match status" value="1"/>
</dbReference>
<sequence>MDTIWLEDFLAVLNEGSFSRAAERRAVSQPAFSRRIKTLEIWIGTPLFDRTTHSVKLTKAGEHFRPAAEDMLRQLNQARYDALIAAQLQSETLKLAATHVLSLTFFPVWLRKLEAQAPSPVTVQLTADHMAACEKVMLEGRAQFLLCHDHPAAATKLASNAFRSVEVGQDVLVPVTQPALLQAYGESNLPYLAYTSESGMGRILAASWAKTGRKPPADPSFSSHLASVLAAMARDGRGMAWSPLSLVTDDIEGGRLVRLRQGADDVPMAIRLFRPRARQSPAAEALWNRALKLSKVA</sequence>
<keyword evidence="3" id="KW-0238">DNA-binding</keyword>
<dbReference type="Pfam" id="PF03466">
    <property type="entry name" value="LysR_substrate"/>
    <property type="match status" value="1"/>
</dbReference>
<dbReference type="FunFam" id="1.10.10.10:FF:000001">
    <property type="entry name" value="LysR family transcriptional regulator"/>
    <property type="match status" value="1"/>
</dbReference>
<dbReference type="Gene3D" id="1.10.10.10">
    <property type="entry name" value="Winged helix-like DNA-binding domain superfamily/Winged helix DNA-binding domain"/>
    <property type="match status" value="1"/>
</dbReference>
<dbReference type="PRINTS" id="PR00039">
    <property type="entry name" value="HTHLYSR"/>
</dbReference>
<dbReference type="EMBL" id="BANC01000022">
    <property type="protein sequence ID" value="GAN79537.1"/>
    <property type="molecule type" value="Genomic_DNA"/>
</dbReference>
<dbReference type="PANTHER" id="PTHR30126:SF2">
    <property type="entry name" value="HTH-TYPE TRANSCRIPTIONAL REGULATOR YJIE"/>
    <property type="match status" value="1"/>
</dbReference>
<feature type="domain" description="HTH lysR-type" evidence="5">
    <location>
        <begin position="1"/>
        <end position="58"/>
    </location>
</feature>
<dbReference type="InterPro" id="IPR036390">
    <property type="entry name" value="WH_DNA-bd_sf"/>
</dbReference>
<dbReference type="InterPro" id="IPR036388">
    <property type="entry name" value="WH-like_DNA-bd_sf"/>
</dbReference>
<proteinExistence type="inferred from homology"/>
<dbReference type="Pfam" id="PF00126">
    <property type="entry name" value="HTH_1"/>
    <property type="match status" value="1"/>
</dbReference>
<evidence type="ECO:0000313" key="6">
    <source>
        <dbReference type="EMBL" id="GAN79537.1"/>
    </source>
</evidence>
<dbReference type="GO" id="GO:0003700">
    <property type="term" value="F:DNA-binding transcription factor activity"/>
    <property type="evidence" value="ECO:0007669"/>
    <property type="project" value="InterPro"/>
</dbReference>
<dbReference type="InterPro" id="IPR000847">
    <property type="entry name" value="LysR_HTH_N"/>
</dbReference>
<evidence type="ECO:0000256" key="4">
    <source>
        <dbReference type="ARBA" id="ARBA00023163"/>
    </source>
</evidence>
<dbReference type="GO" id="GO:0000976">
    <property type="term" value="F:transcription cis-regulatory region binding"/>
    <property type="evidence" value="ECO:0007669"/>
    <property type="project" value="TreeGrafter"/>
</dbReference>
<comment type="caution">
    <text evidence="6">The sequence shown here is derived from an EMBL/GenBank/DDBJ whole genome shotgun (WGS) entry which is preliminary data.</text>
</comment>
<evidence type="ECO:0000259" key="5">
    <source>
        <dbReference type="PROSITE" id="PS50931"/>
    </source>
</evidence>
<comment type="similarity">
    <text evidence="1">Belongs to the LysR transcriptional regulatory family.</text>
</comment>
<dbReference type="PANTHER" id="PTHR30126">
    <property type="entry name" value="HTH-TYPE TRANSCRIPTIONAL REGULATOR"/>
    <property type="match status" value="1"/>
</dbReference>
<keyword evidence="2" id="KW-0805">Transcription regulation</keyword>
<dbReference type="Gene3D" id="3.40.190.290">
    <property type="match status" value="1"/>
</dbReference>
<keyword evidence="7" id="KW-1185">Reference proteome</keyword>
<dbReference type="InterPro" id="IPR005119">
    <property type="entry name" value="LysR_subst-bd"/>
</dbReference>
<dbReference type="SUPFAM" id="SSF46785">
    <property type="entry name" value="Winged helix' DNA-binding domain"/>
    <property type="match status" value="1"/>
</dbReference>
<dbReference type="OrthoDB" id="528082at2"/>
<evidence type="ECO:0000256" key="3">
    <source>
        <dbReference type="ARBA" id="ARBA00023125"/>
    </source>
</evidence>
<protein>
    <submittedName>
        <fullName evidence="6">Transcriptional regulator LysR</fullName>
    </submittedName>
</protein>
<dbReference type="AlphaFoldDB" id="A0A0D6PCY2"/>
<dbReference type="RefSeq" id="WP_048877984.1">
    <property type="nucleotide sequence ID" value="NZ_BANC01000022.1"/>
</dbReference>
<name>A0A0D6PCY2_9PROT</name>